<dbReference type="RefSeq" id="WP_015513870.1">
    <property type="nucleotide sequence ID" value="NZ_JAQDKA010000016.1"/>
</dbReference>
<dbReference type="PANTHER" id="PTHR39161">
    <property type="entry name" value="ADAPTER PROTEIN MECA"/>
    <property type="match status" value="1"/>
</dbReference>
<sequence length="261" mass="29330">MKLERISENQIRCTLTRSDLAERELKISELAYGTEKAKALFREMMVQASDELGFEADNIPLIIEAVPVSNECIMLIVTKVEDPEELDTRFSKFTPSPEDTEDLSDTDDEIYSSADDILDIFKRLGSDILSKTAELHSISGTADLPSDTETTSGDASSEDEEPQKTILRIYEFRTLNEVSCLSEQLPADFECGNTLYKNPNNGHYYLVLSSEGVSRTVFGSICRLASEFGSIQKASANTLYYFDEHYETIIRENALQILRSL</sequence>
<dbReference type="OrthoDB" id="2085234at2"/>
<name>A0A3E2TEY6_9FIRM</name>
<dbReference type="EMBL" id="QVFD01000009">
    <property type="protein sequence ID" value="RGC46270.1"/>
    <property type="molecule type" value="Genomic_DNA"/>
</dbReference>
<dbReference type="Proteomes" id="UP000261231">
    <property type="component" value="Unassembled WGS sequence"/>
</dbReference>
<evidence type="ECO:0000256" key="2">
    <source>
        <dbReference type="SAM" id="MobiDB-lite"/>
    </source>
</evidence>
<dbReference type="InterPro" id="IPR038471">
    <property type="entry name" value="MecA_C_sf"/>
</dbReference>
<dbReference type="Pfam" id="PF05389">
    <property type="entry name" value="MecA"/>
    <property type="match status" value="1"/>
</dbReference>
<dbReference type="EMBL" id="QVEP01000064">
    <property type="protein sequence ID" value="RGB73886.1"/>
    <property type="molecule type" value="Genomic_DNA"/>
</dbReference>
<comment type="caution">
    <text evidence="3">The sequence shown here is derived from an EMBL/GenBank/DDBJ whole genome shotgun (WGS) entry which is preliminary data.</text>
</comment>
<evidence type="ECO:0000313" key="3">
    <source>
        <dbReference type="EMBL" id="RGB73886.1"/>
    </source>
</evidence>
<evidence type="ECO:0000313" key="6">
    <source>
        <dbReference type="Proteomes" id="UP000261231"/>
    </source>
</evidence>
<protein>
    <submittedName>
        <fullName evidence="3">Adaptor protein MecA</fullName>
    </submittedName>
</protein>
<keyword evidence="6" id="KW-1185">Reference proteome</keyword>
<proteinExistence type="inferred from homology"/>
<gene>
    <name evidence="3" type="ORF">DW070_15670</name>
    <name evidence="4" type="ORF">DW747_10260</name>
</gene>
<evidence type="ECO:0000256" key="1">
    <source>
        <dbReference type="ARBA" id="ARBA00005397"/>
    </source>
</evidence>
<dbReference type="InterPro" id="IPR008681">
    <property type="entry name" value="Neg-reg_MecA"/>
</dbReference>
<accession>A0A3E2TEY6</accession>
<evidence type="ECO:0000313" key="4">
    <source>
        <dbReference type="EMBL" id="RGC46270.1"/>
    </source>
</evidence>
<dbReference type="AlphaFoldDB" id="A0A3E2TEY6"/>
<dbReference type="PANTHER" id="PTHR39161:SF2">
    <property type="entry name" value="ADAPTER PROTEIN MECA 2"/>
    <property type="match status" value="1"/>
</dbReference>
<evidence type="ECO:0000313" key="5">
    <source>
        <dbReference type="Proteomes" id="UP000260773"/>
    </source>
</evidence>
<comment type="similarity">
    <text evidence="1">Belongs to the MecA family.</text>
</comment>
<feature type="region of interest" description="Disordered" evidence="2">
    <location>
        <begin position="140"/>
        <end position="162"/>
    </location>
</feature>
<dbReference type="Proteomes" id="UP000260773">
    <property type="component" value="Unassembled WGS sequence"/>
</dbReference>
<dbReference type="Gene3D" id="3.30.70.1950">
    <property type="match status" value="1"/>
</dbReference>
<organism evidence="3 5">
    <name type="scientific">Coprococcus catus</name>
    <dbReference type="NCBI Taxonomy" id="116085"/>
    <lineage>
        <taxon>Bacteria</taxon>
        <taxon>Bacillati</taxon>
        <taxon>Bacillota</taxon>
        <taxon>Clostridia</taxon>
        <taxon>Lachnospirales</taxon>
        <taxon>Lachnospiraceae</taxon>
        <taxon>Coprococcus</taxon>
    </lineage>
</organism>
<reference evidence="5 6" key="1">
    <citation type="submission" date="2018-08" db="EMBL/GenBank/DDBJ databases">
        <title>A genome reference for cultivated species of the human gut microbiota.</title>
        <authorList>
            <person name="Zou Y."/>
            <person name="Xue W."/>
            <person name="Luo G."/>
        </authorList>
    </citation>
    <scope>NUCLEOTIDE SEQUENCE [LARGE SCALE GENOMIC DNA]</scope>
    <source>
        <strain evidence="3 5">AF45-17</strain>
        <strain evidence="4 6">AM28-39</strain>
    </source>
</reference>